<dbReference type="STRING" id="43989.cce_1080"/>
<gene>
    <name evidence="3" type="ordered locus">cce_1080</name>
</gene>
<dbReference type="Proteomes" id="UP000001203">
    <property type="component" value="Chromosome circular"/>
</dbReference>
<keyword evidence="4" id="KW-1185">Reference proteome</keyword>
<evidence type="ECO:0000256" key="1">
    <source>
        <dbReference type="ARBA" id="ARBA00022729"/>
    </source>
</evidence>
<evidence type="ECO:0000259" key="2">
    <source>
        <dbReference type="Pfam" id="PF00149"/>
    </source>
</evidence>
<sequence length="363" mass="40342">MIYNRRQFLILTGGLVGITFATISHKLFSQSQPNLSQNKQIAPPEPSPINQPIAIAPDGLYAPMKGDVRIVVISDLNSQYGSTDYDPEVDKAIALIPQWKPDLLLCGGDMVAGQKRSLTKQQIEAMWSAFDVHIAAPLRQAKLPFGFTIGNHDGSGSMSGGKYNFQQERNLASAYWNNPNHNPGLNFVDQANFPFYYSFKEKDIFYLVWDASTHIIDVNQLTWVENSLNSSQAKQAKLRLAIGHLPLYPVAVGRNTPGNYMAEGEKLQNLLEQYDVHTYISGHHHAYYPGKTGQLELLHSGALGGGPRQLLNSNLSPQKTLTVVDISLDSEATRYTTYDMKSLQVIDIQTLPKSIGKIIRKDL</sequence>
<dbReference type="Pfam" id="PF00149">
    <property type="entry name" value="Metallophos"/>
    <property type="match status" value="1"/>
</dbReference>
<keyword evidence="1" id="KW-0732">Signal</keyword>
<dbReference type="SUPFAM" id="SSF56300">
    <property type="entry name" value="Metallo-dependent phosphatases"/>
    <property type="match status" value="1"/>
</dbReference>
<evidence type="ECO:0000313" key="3">
    <source>
        <dbReference type="EMBL" id="ACB50430.1"/>
    </source>
</evidence>
<dbReference type="eggNOG" id="COG1409">
    <property type="taxonomic scope" value="Bacteria"/>
</dbReference>
<dbReference type="Gene3D" id="3.60.21.10">
    <property type="match status" value="1"/>
</dbReference>
<dbReference type="InterPro" id="IPR004843">
    <property type="entry name" value="Calcineurin-like_PHP"/>
</dbReference>
<organism evidence="3 4">
    <name type="scientific">Crocosphaera subtropica (strain ATCC 51142 / BH68)</name>
    <name type="common">Cyanothece sp. (strain ATCC 51142)</name>
    <dbReference type="NCBI Taxonomy" id="43989"/>
    <lineage>
        <taxon>Bacteria</taxon>
        <taxon>Bacillati</taxon>
        <taxon>Cyanobacteriota</taxon>
        <taxon>Cyanophyceae</taxon>
        <taxon>Oscillatoriophycideae</taxon>
        <taxon>Chroococcales</taxon>
        <taxon>Aphanothecaceae</taxon>
        <taxon>Crocosphaera</taxon>
        <taxon>Crocosphaera subtropica</taxon>
    </lineage>
</organism>
<dbReference type="InterPro" id="IPR029052">
    <property type="entry name" value="Metallo-depent_PP-like"/>
</dbReference>
<dbReference type="GO" id="GO:0003993">
    <property type="term" value="F:acid phosphatase activity"/>
    <property type="evidence" value="ECO:0007669"/>
    <property type="project" value="InterPro"/>
</dbReference>
<reference evidence="3 4" key="1">
    <citation type="journal article" date="2008" name="Proc. Natl. Acad. Sci. U.S.A.">
        <title>The genome of Cyanothece 51142, a unicellular diazotrophic cyanobacterium important in the marine nitrogen cycle.</title>
        <authorList>
            <person name="Welsh E.A."/>
            <person name="Liberton M."/>
            <person name="Stoeckel J."/>
            <person name="Loh T."/>
            <person name="Elvitigala T."/>
            <person name="Wang C."/>
            <person name="Wollam A."/>
            <person name="Fulton R.S."/>
            <person name="Clifton S.W."/>
            <person name="Jacobs J.M."/>
            <person name="Aurora R."/>
            <person name="Ghosh B.K."/>
            <person name="Sherman L.A."/>
            <person name="Smith R.D."/>
            <person name="Wilson R.K."/>
            <person name="Pakrasi H.B."/>
        </authorList>
    </citation>
    <scope>NUCLEOTIDE SEQUENCE [LARGE SCALE GENOMIC DNA]</scope>
    <source>
        <strain evidence="4">ATCC 51142 / BH68</strain>
    </source>
</reference>
<protein>
    <recommendedName>
        <fullName evidence="2">Calcineurin-like phosphoesterase domain-containing protein</fullName>
    </recommendedName>
</protein>
<name>B1WTW4_CROS5</name>
<accession>B1WTW4</accession>
<dbReference type="HOGENOM" id="CLU_064696_0_0_3"/>
<dbReference type="AlphaFoldDB" id="B1WTW4"/>
<dbReference type="PANTHER" id="PTHR22953">
    <property type="entry name" value="ACID PHOSPHATASE RELATED"/>
    <property type="match status" value="1"/>
</dbReference>
<dbReference type="InterPro" id="IPR039331">
    <property type="entry name" value="PAPs-like"/>
</dbReference>
<evidence type="ECO:0000313" key="4">
    <source>
        <dbReference type="Proteomes" id="UP000001203"/>
    </source>
</evidence>
<feature type="domain" description="Calcineurin-like phosphoesterase" evidence="2">
    <location>
        <begin position="69"/>
        <end position="287"/>
    </location>
</feature>
<dbReference type="PANTHER" id="PTHR22953:SF153">
    <property type="entry name" value="PURPLE ACID PHOSPHATASE"/>
    <property type="match status" value="1"/>
</dbReference>
<dbReference type="OrthoDB" id="651281at2"/>
<proteinExistence type="predicted"/>
<dbReference type="KEGG" id="cyt:cce_1080"/>
<dbReference type="RefSeq" id="WP_009547024.1">
    <property type="nucleotide sequence ID" value="NC_010546.1"/>
</dbReference>
<dbReference type="EMBL" id="CP000806">
    <property type="protein sequence ID" value="ACB50430.1"/>
    <property type="molecule type" value="Genomic_DNA"/>
</dbReference>